<feature type="transmembrane region" description="Helical" evidence="4">
    <location>
        <begin position="277"/>
        <end position="297"/>
    </location>
</feature>
<gene>
    <name evidence="6" type="ORF">J2750_001118</name>
</gene>
<dbReference type="PANTHER" id="PTHR22990">
    <property type="entry name" value="F-BOX ONLY PROTEIN"/>
    <property type="match status" value="1"/>
</dbReference>
<evidence type="ECO:0000256" key="4">
    <source>
        <dbReference type="SAM" id="Phobius"/>
    </source>
</evidence>
<name>A0AA90TZY7_9EURY</name>
<keyword evidence="7" id="KW-1185">Reference proteome</keyword>
<dbReference type="Pfam" id="PF05048">
    <property type="entry name" value="NosD"/>
    <property type="match status" value="1"/>
</dbReference>
<dbReference type="EMBL" id="JAVDQI010000003">
    <property type="protein sequence ID" value="MDR6222669.1"/>
    <property type="molecule type" value="Genomic_DNA"/>
</dbReference>
<evidence type="ECO:0000259" key="5">
    <source>
        <dbReference type="SMART" id="SM00722"/>
    </source>
</evidence>
<dbReference type="Proteomes" id="UP001185015">
    <property type="component" value="Unassembled WGS sequence"/>
</dbReference>
<comment type="caution">
    <text evidence="6">The sequence shown here is derived from an EMBL/GenBank/DDBJ whole genome shotgun (WGS) entry which is preliminary data.</text>
</comment>
<dbReference type="RefSeq" id="WP_309739776.1">
    <property type="nucleotide sequence ID" value="NZ_JAVDQI010000003.1"/>
</dbReference>
<organism evidence="6 7">
    <name type="scientific">Methanococcoides alaskense</name>
    <dbReference type="NCBI Taxonomy" id="325778"/>
    <lineage>
        <taxon>Archaea</taxon>
        <taxon>Methanobacteriati</taxon>
        <taxon>Methanobacteriota</taxon>
        <taxon>Stenosarchaea group</taxon>
        <taxon>Methanomicrobia</taxon>
        <taxon>Methanosarcinales</taxon>
        <taxon>Methanosarcinaceae</taxon>
        <taxon>Methanococcoides</taxon>
    </lineage>
</organism>
<keyword evidence="4" id="KW-1133">Transmembrane helix</keyword>
<dbReference type="InterPro" id="IPR051550">
    <property type="entry name" value="SCF-Subunits/Alg-Epimerases"/>
</dbReference>
<reference evidence="6 7" key="1">
    <citation type="submission" date="2023-07" db="EMBL/GenBank/DDBJ databases">
        <title>Genomic Encyclopedia of Type Strains, Phase IV (KMG-IV): sequencing the most valuable type-strain genomes for metagenomic binning, comparative biology and taxonomic classification.</title>
        <authorList>
            <person name="Goeker M."/>
        </authorList>
    </citation>
    <scope>NUCLEOTIDE SEQUENCE [LARGE SCALE GENOMIC DNA]</scope>
    <source>
        <strain evidence="6 7">DSM 17273</strain>
    </source>
</reference>
<evidence type="ECO:0000313" key="7">
    <source>
        <dbReference type="Proteomes" id="UP001185015"/>
    </source>
</evidence>
<dbReference type="InterPro" id="IPR006633">
    <property type="entry name" value="Carb-bd_sugar_hydrolysis-dom"/>
</dbReference>
<evidence type="ECO:0000256" key="3">
    <source>
        <dbReference type="ARBA" id="ARBA00022786"/>
    </source>
</evidence>
<dbReference type="SMART" id="SM00710">
    <property type="entry name" value="PbH1"/>
    <property type="match status" value="7"/>
</dbReference>
<feature type="domain" description="Carbohydrate-binding/sugar hydrolysis" evidence="5">
    <location>
        <begin position="57"/>
        <end position="214"/>
    </location>
</feature>
<comment type="pathway">
    <text evidence="1">Protein modification; protein ubiquitination.</text>
</comment>
<keyword evidence="2" id="KW-0677">Repeat</keyword>
<dbReference type="InterPro" id="IPR011050">
    <property type="entry name" value="Pectin_lyase_fold/virulence"/>
</dbReference>
<keyword evidence="4" id="KW-0812">Transmembrane</keyword>
<dbReference type="AlphaFoldDB" id="A0AA90TZY7"/>
<dbReference type="SMART" id="SM00722">
    <property type="entry name" value="CASH"/>
    <property type="match status" value="1"/>
</dbReference>
<dbReference type="InterPro" id="IPR006626">
    <property type="entry name" value="PbH1"/>
</dbReference>
<keyword evidence="3" id="KW-0833">Ubl conjugation pathway</keyword>
<evidence type="ECO:0000256" key="1">
    <source>
        <dbReference type="ARBA" id="ARBA00004906"/>
    </source>
</evidence>
<keyword evidence="4" id="KW-0472">Membrane</keyword>
<proteinExistence type="predicted"/>
<dbReference type="InterPro" id="IPR012334">
    <property type="entry name" value="Pectin_lyas_fold"/>
</dbReference>
<dbReference type="InterPro" id="IPR022441">
    <property type="entry name" value="Para_beta_helix_rpt-2"/>
</dbReference>
<dbReference type="InterPro" id="IPR007742">
    <property type="entry name" value="NosD_dom"/>
</dbReference>
<sequence length="302" mass="33056">MAGRYKIIRFVIIFIFLTMITGTASAATITVDDDKEANYANIQDAIDNANSGDTILVNPGTYRENVNVNKPLTIISRSENPNDTVVQASKNNHVFHITSDNVTVIGFKITGAHGPTKAGIYLDGVKKCRIANNILSKNEGGIGLVSSSNNTLINNNINSNSFEGIDLERSSNNELSNNTINSNIWNGIFLEASNSNRFSNNIINSNNLNGISFINSNNNKINNNTINSNGQNGISLEISNNNTINDNFLLNNSKGIGADYTENHIYDNHINDREVPGIPFVNTLITVTILGICCMFIRKKRK</sequence>
<evidence type="ECO:0000313" key="6">
    <source>
        <dbReference type="EMBL" id="MDR6222669.1"/>
    </source>
</evidence>
<protein>
    <submittedName>
        <fullName evidence="6">Parallel beta-helix repeat protein</fullName>
    </submittedName>
</protein>
<evidence type="ECO:0000256" key="2">
    <source>
        <dbReference type="ARBA" id="ARBA00022737"/>
    </source>
</evidence>
<dbReference type="PANTHER" id="PTHR22990:SF15">
    <property type="entry name" value="F-BOX ONLY PROTEIN 10"/>
    <property type="match status" value="1"/>
</dbReference>
<dbReference type="SUPFAM" id="SSF51126">
    <property type="entry name" value="Pectin lyase-like"/>
    <property type="match status" value="1"/>
</dbReference>
<accession>A0AA90TZY7</accession>
<dbReference type="Gene3D" id="2.160.20.10">
    <property type="entry name" value="Single-stranded right-handed beta-helix, Pectin lyase-like"/>
    <property type="match status" value="1"/>
</dbReference>
<dbReference type="NCBIfam" id="TIGR03804">
    <property type="entry name" value="para_beta_helix"/>
    <property type="match status" value="3"/>
</dbReference>